<reference evidence="10" key="1">
    <citation type="journal article" date="2014" name="Int. J. Syst. Evol. Microbiol.">
        <title>Complete genome sequence of Corynebacterium casei LMG S-19264T (=DSM 44701T), isolated from a smear-ripened cheese.</title>
        <authorList>
            <consortium name="US DOE Joint Genome Institute (JGI-PGF)"/>
            <person name="Walter F."/>
            <person name="Albersmeier A."/>
            <person name="Kalinowski J."/>
            <person name="Ruckert C."/>
        </authorList>
    </citation>
    <scope>NUCLEOTIDE SEQUENCE</scope>
    <source>
        <strain evidence="10">VKM Ac-1069</strain>
    </source>
</reference>
<evidence type="ECO:0000256" key="6">
    <source>
        <dbReference type="RuleBase" id="RU362125"/>
    </source>
</evidence>
<dbReference type="InterPro" id="IPR052161">
    <property type="entry name" value="Mycobact_Acyl-CoA_DH"/>
</dbReference>
<dbReference type="PANTHER" id="PTHR43292">
    <property type="entry name" value="ACYL-COA DEHYDROGENASE"/>
    <property type="match status" value="1"/>
</dbReference>
<protein>
    <submittedName>
        <fullName evidence="10">Acyl-CoA dehydrogenase</fullName>
    </submittedName>
</protein>
<feature type="domain" description="Acyl-CoA oxidase/dehydrogenase middle" evidence="8">
    <location>
        <begin position="125"/>
        <end position="219"/>
    </location>
</feature>
<dbReference type="GO" id="GO:0050660">
    <property type="term" value="F:flavin adenine dinucleotide binding"/>
    <property type="evidence" value="ECO:0007669"/>
    <property type="project" value="InterPro"/>
</dbReference>
<feature type="domain" description="Acyl-CoA dehydrogenase/oxidase C-terminal" evidence="7">
    <location>
        <begin position="231"/>
        <end position="382"/>
    </location>
</feature>
<dbReference type="InterPro" id="IPR037069">
    <property type="entry name" value="AcylCoA_DH/ox_N_sf"/>
</dbReference>
<evidence type="ECO:0000259" key="9">
    <source>
        <dbReference type="Pfam" id="PF02771"/>
    </source>
</evidence>
<evidence type="ECO:0000313" key="11">
    <source>
        <dbReference type="Proteomes" id="UP001143463"/>
    </source>
</evidence>
<dbReference type="InterPro" id="IPR009075">
    <property type="entry name" value="AcylCo_DH/oxidase_C"/>
</dbReference>
<sequence length="405" mass="43344">MTAATTIATGSPPDLDAFREQARAWLREHAPAPSPVTDIEAARAFQAALYDAGFAGITWPQDVGGRGLSTAYQQAFSDEEAEYELPTYPFTIGMGMCGPTVNDLGTPEQRTRYLPRLLRGEDIWCQLFSEPGAGSDVASLQTRAVLDGDSWVVDGQKVWTTNAQWADFGALLARTDPDRPKHSGLTMFVVDMHAPGVTVRPLKDMSGRAPFNEIYFDSVRIPADAVIGEVNGGWHAAVTMLGHERVSIGSRRRPKTNPLDFTAIAALAQRLGVSGEPATRERLAELYARERVLELFNVRLRQEAAAGIAPGARGSVAKLAGSMLARLAVDTVGEIAGPEIVAWDPEDTTGAAVALGINSTPSSSIAGGTNEIQRGIIGERVLGLPKEPSVDKGVPFRELKVGTQK</sequence>
<keyword evidence="4 6" id="KW-0274">FAD</keyword>
<dbReference type="SUPFAM" id="SSF47203">
    <property type="entry name" value="Acyl-CoA dehydrogenase C-terminal domain-like"/>
    <property type="match status" value="1"/>
</dbReference>
<organism evidence="10 11">
    <name type="scientific">Pseudonocardia halophobica</name>
    <dbReference type="NCBI Taxonomy" id="29401"/>
    <lineage>
        <taxon>Bacteria</taxon>
        <taxon>Bacillati</taxon>
        <taxon>Actinomycetota</taxon>
        <taxon>Actinomycetes</taxon>
        <taxon>Pseudonocardiales</taxon>
        <taxon>Pseudonocardiaceae</taxon>
        <taxon>Pseudonocardia</taxon>
    </lineage>
</organism>
<dbReference type="InterPro" id="IPR006091">
    <property type="entry name" value="Acyl-CoA_Oxase/DH_mid-dom"/>
</dbReference>
<evidence type="ECO:0000256" key="4">
    <source>
        <dbReference type="ARBA" id="ARBA00022827"/>
    </source>
</evidence>
<dbReference type="SUPFAM" id="SSF56645">
    <property type="entry name" value="Acyl-CoA dehydrogenase NM domain-like"/>
    <property type="match status" value="1"/>
</dbReference>
<dbReference type="GO" id="GO:0005886">
    <property type="term" value="C:plasma membrane"/>
    <property type="evidence" value="ECO:0007669"/>
    <property type="project" value="TreeGrafter"/>
</dbReference>
<dbReference type="EMBL" id="BSFQ01000041">
    <property type="protein sequence ID" value="GLL15086.1"/>
    <property type="molecule type" value="Genomic_DNA"/>
</dbReference>
<evidence type="ECO:0000256" key="3">
    <source>
        <dbReference type="ARBA" id="ARBA00022630"/>
    </source>
</evidence>
<dbReference type="InterPro" id="IPR013786">
    <property type="entry name" value="AcylCoA_DH/ox_N"/>
</dbReference>
<dbReference type="AlphaFoldDB" id="A0A9W6NZM3"/>
<proteinExistence type="inferred from homology"/>
<dbReference type="InterPro" id="IPR009100">
    <property type="entry name" value="AcylCoA_DH/oxidase_NM_dom_sf"/>
</dbReference>
<dbReference type="Proteomes" id="UP001143463">
    <property type="component" value="Unassembled WGS sequence"/>
</dbReference>
<evidence type="ECO:0000259" key="7">
    <source>
        <dbReference type="Pfam" id="PF00441"/>
    </source>
</evidence>
<reference evidence="10" key="2">
    <citation type="submission" date="2023-01" db="EMBL/GenBank/DDBJ databases">
        <authorList>
            <person name="Sun Q."/>
            <person name="Evtushenko L."/>
        </authorList>
    </citation>
    <scope>NUCLEOTIDE SEQUENCE</scope>
    <source>
        <strain evidence="10">VKM Ac-1069</strain>
    </source>
</reference>
<dbReference type="Gene3D" id="1.10.540.10">
    <property type="entry name" value="Acyl-CoA dehydrogenase/oxidase, N-terminal domain"/>
    <property type="match status" value="1"/>
</dbReference>
<dbReference type="FunFam" id="2.40.110.10:FF:000011">
    <property type="entry name" value="Acyl-CoA dehydrogenase FadE34"/>
    <property type="match status" value="1"/>
</dbReference>
<dbReference type="Pfam" id="PF02771">
    <property type="entry name" value="Acyl-CoA_dh_N"/>
    <property type="match status" value="1"/>
</dbReference>
<dbReference type="Pfam" id="PF00441">
    <property type="entry name" value="Acyl-CoA_dh_1"/>
    <property type="match status" value="1"/>
</dbReference>
<dbReference type="RefSeq" id="WP_051738102.1">
    <property type="nucleotide sequence ID" value="NZ_BAAAUZ010000056.1"/>
</dbReference>
<keyword evidence="11" id="KW-1185">Reference proteome</keyword>
<comment type="similarity">
    <text evidence="2 6">Belongs to the acyl-CoA dehydrogenase family.</text>
</comment>
<name>A0A9W6NZM3_9PSEU</name>
<dbReference type="PANTHER" id="PTHR43292:SF4">
    <property type="entry name" value="ACYL-COA DEHYDROGENASE FADE34"/>
    <property type="match status" value="1"/>
</dbReference>
<comment type="caution">
    <text evidence="10">The sequence shown here is derived from an EMBL/GenBank/DDBJ whole genome shotgun (WGS) entry which is preliminary data.</text>
</comment>
<comment type="cofactor">
    <cofactor evidence="1 6">
        <name>FAD</name>
        <dbReference type="ChEBI" id="CHEBI:57692"/>
    </cofactor>
</comment>
<gene>
    <name evidence="10" type="ORF">GCM10017577_62350</name>
</gene>
<feature type="domain" description="Acyl-CoA dehydrogenase/oxidase N-terminal" evidence="9">
    <location>
        <begin position="14"/>
        <end position="121"/>
    </location>
</feature>
<accession>A0A9W6NZM3</accession>
<evidence type="ECO:0000256" key="5">
    <source>
        <dbReference type="ARBA" id="ARBA00023002"/>
    </source>
</evidence>
<dbReference type="InterPro" id="IPR046373">
    <property type="entry name" value="Acyl-CoA_Oxase/DH_mid-dom_sf"/>
</dbReference>
<evidence type="ECO:0000256" key="1">
    <source>
        <dbReference type="ARBA" id="ARBA00001974"/>
    </source>
</evidence>
<dbReference type="Gene3D" id="2.40.110.10">
    <property type="entry name" value="Butyryl-CoA Dehydrogenase, subunit A, domain 2"/>
    <property type="match status" value="1"/>
</dbReference>
<dbReference type="InterPro" id="IPR036250">
    <property type="entry name" value="AcylCo_DH-like_C"/>
</dbReference>
<dbReference type="Pfam" id="PF02770">
    <property type="entry name" value="Acyl-CoA_dh_M"/>
    <property type="match status" value="1"/>
</dbReference>
<dbReference type="Gene3D" id="1.20.140.10">
    <property type="entry name" value="Butyryl-CoA Dehydrogenase, subunit A, domain 3"/>
    <property type="match status" value="1"/>
</dbReference>
<keyword evidence="5 6" id="KW-0560">Oxidoreductase</keyword>
<evidence type="ECO:0000259" key="8">
    <source>
        <dbReference type="Pfam" id="PF02770"/>
    </source>
</evidence>
<keyword evidence="3 6" id="KW-0285">Flavoprotein</keyword>
<evidence type="ECO:0000313" key="10">
    <source>
        <dbReference type="EMBL" id="GLL15086.1"/>
    </source>
</evidence>
<evidence type="ECO:0000256" key="2">
    <source>
        <dbReference type="ARBA" id="ARBA00009347"/>
    </source>
</evidence>
<dbReference type="GO" id="GO:0016627">
    <property type="term" value="F:oxidoreductase activity, acting on the CH-CH group of donors"/>
    <property type="evidence" value="ECO:0007669"/>
    <property type="project" value="InterPro"/>
</dbReference>